<dbReference type="EMBL" id="CP024770">
    <property type="protein sequence ID" value="QGY33226.1"/>
    <property type="molecule type" value="Genomic_DNA"/>
</dbReference>
<sequence length="264" mass="28991">MDELGFNFEEAIAWFRQEQSHPYVLVRMNIEQANALPAMMSIPLRRCYITDSTLIETMTRHSLTGAEVIQAQLPDAGSVMSGDFGEVLAYFYQSAMALPSYGVGPKKWRLKQDRTKAAPKSDVVHFIMPNRAVASAEDTILCAEVKAKATSGNSTPIADAIRDCQKDRTSRLASTLVWLRERAMTTDLGDVDIPLLNRFINAVDNPPATKRFRAVAVICNSLIDAELASAPESADPEYTLVVIGVPDLRNTYSAVYAAATNSVE</sequence>
<evidence type="ECO:0000259" key="1">
    <source>
        <dbReference type="Pfam" id="PF08878"/>
    </source>
</evidence>
<evidence type="ECO:0000313" key="2">
    <source>
        <dbReference type="EMBL" id="QGY33226.1"/>
    </source>
</evidence>
<accession>A0A6B9GI47</accession>
<dbReference type="RefSeq" id="WP_208719434.1">
    <property type="nucleotide sequence ID" value="NZ_CP024770.1"/>
</dbReference>
<reference evidence="2 3" key="1">
    <citation type="submission" date="2017-11" db="EMBL/GenBank/DDBJ databases">
        <title>Genome sequence of Pantoea cypripedii NE1.</title>
        <authorList>
            <person name="Nascimento F.X."/>
        </authorList>
    </citation>
    <scope>NUCLEOTIDE SEQUENCE [LARGE SCALE GENOMIC DNA]</scope>
    <source>
        <strain evidence="2 3">NE1</strain>
        <plasmid evidence="3">pne1b</plasmid>
    </source>
</reference>
<name>A0A6B9GI47_PANCY</name>
<dbReference type="Proteomes" id="UP000502005">
    <property type="component" value="Plasmid pNE1B"/>
</dbReference>
<organism evidence="2 3">
    <name type="scientific">Pantoea cypripedii</name>
    <name type="common">Pectobacterium cypripedii</name>
    <name type="synonym">Erwinia cypripedii</name>
    <dbReference type="NCBI Taxonomy" id="55209"/>
    <lineage>
        <taxon>Bacteria</taxon>
        <taxon>Pseudomonadati</taxon>
        <taxon>Pseudomonadota</taxon>
        <taxon>Gammaproteobacteria</taxon>
        <taxon>Enterobacterales</taxon>
        <taxon>Erwiniaceae</taxon>
        <taxon>Pantoea</taxon>
    </lineage>
</organism>
<dbReference type="AlphaFoldDB" id="A0A6B9GI47"/>
<keyword evidence="2" id="KW-0614">Plasmid</keyword>
<geneLocation type="plasmid" evidence="3">
    <name>pne1b</name>
</geneLocation>
<dbReference type="Pfam" id="PF08878">
    <property type="entry name" value="HamA"/>
    <property type="match status" value="1"/>
</dbReference>
<dbReference type="InterPro" id="IPR014976">
    <property type="entry name" value="AbpA_HamA_C"/>
</dbReference>
<proteinExistence type="predicted"/>
<feature type="domain" description="Anti-bacteriophage protein A/HamA C-terminal" evidence="1">
    <location>
        <begin position="43"/>
        <end position="258"/>
    </location>
</feature>
<evidence type="ECO:0000313" key="3">
    <source>
        <dbReference type="Proteomes" id="UP000502005"/>
    </source>
</evidence>
<protein>
    <submittedName>
        <fullName evidence="2">DUF1837 domain-containing protein</fullName>
    </submittedName>
</protein>
<gene>
    <name evidence="2" type="ORF">CUN67_30420</name>
</gene>